<dbReference type="GO" id="GO:0046914">
    <property type="term" value="F:transition metal ion binding"/>
    <property type="evidence" value="ECO:0007669"/>
    <property type="project" value="InterPro"/>
</dbReference>
<dbReference type="InterPro" id="IPR038157">
    <property type="entry name" value="FeoA_core_dom"/>
</dbReference>
<organism evidence="3 4">
    <name type="scientific">Ligilactobacillus murinus DSM 20452 = NBRC 14221</name>
    <dbReference type="NCBI Taxonomy" id="1423772"/>
    <lineage>
        <taxon>Bacteria</taxon>
        <taxon>Bacillati</taxon>
        <taxon>Bacillota</taxon>
        <taxon>Bacilli</taxon>
        <taxon>Lactobacillales</taxon>
        <taxon>Lactobacillaceae</taxon>
        <taxon>Ligilactobacillus</taxon>
    </lineage>
</organism>
<dbReference type="SUPFAM" id="SSF50037">
    <property type="entry name" value="C-terminal domain of transcriptional repressors"/>
    <property type="match status" value="2"/>
</dbReference>
<dbReference type="PANTHER" id="PTHR42954">
    <property type="entry name" value="FE(2+) TRANSPORT PROTEIN A"/>
    <property type="match status" value="1"/>
</dbReference>
<dbReference type="InterPro" id="IPR007167">
    <property type="entry name" value="Fe-transptr_FeoA-like"/>
</dbReference>
<sequence>MQKLSEVMTRGKYVVSQVTAEHQLKKRLSEMGMVRGKILTVITQNMHANGVMIHFQGQRLALSDSIASCIEVLSINELTKQELKPLSQLNLKQSCLVAKIGGKKELKRRLMDMGLTQNTLVTLVNTAPLGDPLEILLRGYKLTLRRSEAELIMVREISI</sequence>
<dbReference type="Pfam" id="PF04023">
    <property type="entry name" value="FeoA"/>
    <property type="match status" value="2"/>
</dbReference>
<feature type="domain" description="Ferrous iron transporter FeoA-like" evidence="2">
    <location>
        <begin position="84"/>
        <end position="156"/>
    </location>
</feature>
<proteinExistence type="predicted"/>
<dbReference type="PATRIC" id="fig|1423772.3.peg.512"/>
<dbReference type="Proteomes" id="UP000051612">
    <property type="component" value="Unassembled WGS sequence"/>
</dbReference>
<dbReference type="InterPro" id="IPR008988">
    <property type="entry name" value="Transcriptional_repressor_C"/>
</dbReference>
<evidence type="ECO:0000256" key="1">
    <source>
        <dbReference type="ARBA" id="ARBA00023004"/>
    </source>
</evidence>
<name>A0A0R2B4C6_9LACO</name>
<protein>
    <submittedName>
        <fullName evidence="3">Fe2+ transport system protein A</fullName>
    </submittedName>
</protein>
<dbReference type="PANTHER" id="PTHR42954:SF2">
    <property type="entry name" value="FE(2+) TRANSPORT PROTEIN A"/>
    <property type="match status" value="1"/>
</dbReference>
<evidence type="ECO:0000313" key="3">
    <source>
        <dbReference type="EMBL" id="KRM74216.1"/>
    </source>
</evidence>
<dbReference type="RefSeq" id="WP_056959221.1">
    <property type="nucleotide sequence ID" value="NZ_AYYN01000106.1"/>
</dbReference>
<evidence type="ECO:0000259" key="2">
    <source>
        <dbReference type="SMART" id="SM00899"/>
    </source>
</evidence>
<feature type="domain" description="Ferrous iron transporter FeoA-like" evidence="2">
    <location>
        <begin position="2"/>
        <end position="74"/>
    </location>
</feature>
<dbReference type="AlphaFoldDB" id="A0A0R2B4C6"/>
<dbReference type="EMBL" id="AYYN01000106">
    <property type="protein sequence ID" value="KRM74216.1"/>
    <property type="molecule type" value="Genomic_DNA"/>
</dbReference>
<dbReference type="InterPro" id="IPR052713">
    <property type="entry name" value="FeoA"/>
</dbReference>
<dbReference type="SMART" id="SM00899">
    <property type="entry name" value="FeoA"/>
    <property type="match status" value="2"/>
</dbReference>
<dbReference type="Gene3D" id="2.30.30.90">
    <property type="match status" value="2"/>
</dbReference>
<comment type="caution">
    <text evidence="3">The sequence shown here is derived from an EMBL/GenBank/DDBJ whole genome shotgun (WGS) entry which is preliminary data.</text>
</comment>
<gene>
    <name evidence="3" type="ORF">FC48_GL000468</name>
</gene>
<reference evidence="3 4" key="1">
    <citation type="journal article" date="2015" name="Genome Announc.">
        <title>Expanding the biotechnology potential of lactobacilli through comparative genomics of 213 strains and associated genera.</title>
        <authorList>
            <person name="Sun Z."/>
            <person name="Harris H.M."/>
            <person name="McCann A."/>
            <person name="Guo C."/>
            <person name="Argimon S."/>
            <person name="Zhang W."/>
            <person name="Yang X."/>
            <person name="Jeffery I.B."/>
            <person name="Cooney J.C."/>
            <person name="Kagawa T.F."/>
            <person name="Liu W."/>
            <person name="Song Y."/>
            <person name="Salvetti E."/>
            <person name="Wrobel A."/>
            <person name="Rasinkangas P."/>
            <person name="Parkhill J."/>
            <person name="Rea M.C."/>
            <person name="O'Sullivan O."/>
            <person name="Ritari J."/>
            <person name="Douillard F.P."/>
            <person name="Paul Ross R."/>
            <person name="Yang R."/>
            <person name="Briner A.E."/>
            <person name="Felis G.E."/>
            <person name="de Vos W.M."/>
            <person name="Barrangou R."/>
            <person name="Klaenhammer T.R."/>
            <person name="Caufield P.W."/>
            <person name="Cui Y."/>
            <person name="Zhang H."/>
            <person name="O'Toole P.W."/>
        </authorList>
    </citation>
    <scope>NUCLEOTIDE SEQUENCE [LARGE SCALE GENOMIC DNA]</scope>
    <source>
        <strain evidence="3 4">DSM 20452</strain>
    </source>
</reference>
<keyword evidence="1" id="KW-0408">Iron</keyword>
<accession>A0A0R2B4C6</accession>
<evidence type="ECO:0000313" key="4">
    <source>
        <dbReference type="Proteomes" id="UP000051612"/>
    </source>
</evidence>